<dbReference type="GO" id="GO:0015031">
    <property type="term" value="P:protein transport"/>
    <property type="evidence" value="ECO:0007669"/>
    <property type="project" value="InterPro"/>
</dbReference>
<evidence type="ECO:0000313" key="4">
    <source>
        <dbReference type="Proteomes" id="UP001454036"/>
    </source>
</evidence>
<name>A0AAV3PUL1_LITER</name>
<feature type="compositionally biased region" description="Polar residues" evidence="2">
    <location>
        <begin position="274"/>
        <end position="287"/>
    </location>
</feature>
<dbReference type="Gene3D" id="1.20.1260.60">
    <property type="entry name" value="Vacuolar protein sorting-associated protein Ist1"/>
    <property type="match status" value="1"/>
</dbReference>
<sequence>MGKLDALLRRGFKSKKFQSTVNLAISRLAVLRNQHQSRCSVAMSDVTHNLKQGHHERALLRAEEVVKEQNMLDVFNLIENYFYLLIDRVSLLEHAKGCPEELKEAIASLIYAARRCGEFPELQALRAVFSSRFGKKFADRAAQLRGNCGVSTMIIQKLSTRMHSIKSRMKVLRKIAMEHNIVLQIDEDGSIHLQGKIEADEKKVDQQETKKSTCPEDVKMIDRISDAMKIKGKYKDVVHAAQEAFESAAEAAAAARAAVELSWFESRNSDDQKSPTNSMEQPITKVSGSHGVIKSDPRSNQTNDPRSVRDLNCGDKLEKLNHNEKETLVMRSQSTESEDSKDGSKESVEPSYEEQIRPQDREALFTSSDYDTIDKGRLLLFESHIKNEARSSKTFHNKASYKNRSGDNASKNRKTEAAAKSSYTYYR</sequence>
<dbReference type="AlphaFoldDB" id="A0AAV3PUL1"/>
<dbReference type="InterPro" id="IPR042277">
    <property type="entry name" value="IST1-like"/>
</dbReference>
<dbReference type="Proteomes" id="UP001454036">
    <property type="component" value="Unassembled WGS sequence"/>
</dbReference>
<evidence type="ECO:0000256" key="1">
    <source>
        <dbReference type="ARBA" id="ARBA00005536"/>
    </source>
</evidence>
<gene>
    <name evidence="3" type="ORF">LIER_13198</name>
</gene>
<evidence type="ECO:0000256" key="2">
    <source>
        <dbReference type="SAM" id="MobiDB-lite"/>
    </source>
</evidence>
<comment type="similarity">
    <text evidence="1">Belongs to the IST1 family.</text>
</comment>
<dbReference type="InterPro" id="IPR005061">
    <property type="entry name" value="Ist1"/>
</dbReference>
<protein>
    <recommendedName>
        <fullName evidence="5">IST1-like protein</fullName>
    </recommendedName>
</protein>
<dbReference type="FunFam" id="1.20.1260.60:FF:000002">
    <property type="entry name" value="Vacuolar protein sorting-associated protein IST1"/>
    <property type="match status" value="1"/>
</dbReference>
<comment type="caution">
    <text evidence="3">The sequence shown here is derived from an EMBL/GenBank/DDBJ whole genome shotgun (WGS) entry which is preliminary data.</text>
</comment>
<accession>A0AAV3PUL1</accession>
<keyword evidence="4" id="KW-1185">Reference proteome</keyword>
<dbReference type="PANTHER" id="PTHR12161:SF16">
    <property type="entry name" value="REGULATOR OF VPS4 ACTIVITY IN THE MVB PATHWAY PROTEIN"/>
    <property type="match status" value="1"/>
</dbReference>
<dbReference type="EMBL" id="BAABME010002633">
    <property type="protein sequence ID" value="GAA0155482.1"/>
    <property type="molecule type" value="Genomic_DNA"/>
</dbReference>
<reference evidence="3 4" key="1">
    <citation type="submission" date="2024-01" db="EMBL/GenBank/DDBJ databases">
        <title>The complete chloroplast genome sequence of Lithospermum erythrorhizon: insights into the phylogenetic relationship among Boraginaceae species and the maternal lineages of purple gromwells.</title>
        <authorList>
            <person name="Okada T."/>
            <person name="Watanabe K."/>
        </authorList>
    </citation>
    <scope>NUCLEOTIDE SEQUENCE [LARGE SCALE GENOMIC DNA]</scope>
</reference>
<evidence type="ECO:0000313" key="3">
    <source>
        <dbReference type="EMBL" id="GAA0155482.1"/>
    </source>
</evidence>
<proteinExistence type="inferred from homology"/>
<dbReference type="Pfam" id="PF03398">
    <property type="entry name" value="Ist1"/>
    <property type="match status" value="1"/>
</dbReference>
<organism evidence="3 4">
    <name type="scientific">Lithospermum erythrorhizon</name>
    <name type="common">Purple gromwell</name>
    <name type="synonym">Lithospermum officinale var. erythrorhizon</name>
    <dbReference type="NCBI Taxonomy" id="34254"/>
    <lineage>
        <taxon>Eukaryota</taxon>
        <taxon>Viridiplantae</taxon>
        <taxon>Streptophyta</taxon>
        <taxon>Embryophyta</taxon>
        <taxon>Tracheophyta</taxon>
        <taxon>Spermatophyta</taxon>
        <taxon>Magnoliopsida</taxon>
        <taxon>eudicotyledons</taxon>
        <taxon>Gunneridae</taxon>
        <taxon>Pentapetalae</taxon>
        <taxon>asterids</taxon>
        <taxon>lamiids</taxon>
        <taxon>Boraginales</taxon>
        <taxon>Boraginaceae</taxon>
        <taxon>Boraginoideae</taxon>
        <taxon>Lithospermeae</taxon>
        <taxon>Lithospermum</taxon>
    </lineage>
</organism>
<feature type="region of interest" description="Disordered" evidence="2">
    <location>
        <begin position="386"/>
        <end position="427"/>
    </location>
</feature>
<evidence type="ECO:0008006" key="5">
    <source>
        <dbReference type="Google" id="ProtNLM"/>
    </source>
</evidence>
<feature type="region of interest" description="Disordered" evidence="2">
    <location>
        <begin position="266"/>
        <end position="368"/>
    </location>
</feature>
<feature type="compositionally biased region" description="Basic and acidic residues" evidence="2">
    <location>
        <begin position="306"/>
        <end position="328"/>
    </location>
</feature>
<feature type="compositionally biased region" description="Basic and acidic residues" evidence="2">
    <location>
        <begin position="338"/>
        <end position="363"/>
    </location>
</feature>
<dbReference type="PANTHER" id="PTHR12161">
    <property type="entry name" value="IST1 FAMILY MEMBER"/>
    <property type="match status" value="1"/>
</dbReference>